<protein>
    <submittedName>
        <fullName evidence="2">VOC family protein</fullName>
    </submittedName>
</protein>
<dbReference type="InterPro" id="IPR037523">
    <property type="entry name" value="VOC_core"/>
</dbReference>
<dbReference type="InterPro" id="IPR029068">
    <property type="entry name" value="Glyas_Bleomycin-R_OHBP_Dase"/>
</dbReference>
<keyword evidence="3" id="KW-1185">Reference proteome</keyword>
<evidence type="ECO:0000259" key="1">
    <source>
        <dbReference type="PROSITE" id="PS51819"/>
    </source>
</evidence>
<dbReference type="PANTHER" id="PTHR36437:SF2">
    <property type="entry name" value="GLYOXALASE_BLEOMYCIN RESISTANCE PROTEIN_DIOXYGENASE"/>
    <property type="match status" value="1"/>
</dbReference>
<evidence type="ECO:0000313" key="3">
    <source>
        <dbReference type="Proteomes" id="UP001370348"/>
    </source>
</evidence>
<feature type="domain" description="VOC" evidence="1">
    <location>
        <begin position="4"/>
        <end position="134"/>
    </location>
</feature>
<sequence length="135" mass="15367">MIQRLGIASVYVLDQERAKRFYTEILGFEVRTDAHVGSFRWITVVPKGQPDLQIALMAIKPGTHWEPETAETVRALVEKGTFGFGAFHTADCRKTYEELKARGVEFMGEPEERPYGVETVFKDDSGNWFALVQPR</sequence>
<dbReference type="RefSeq" id="WP_394827422.1">
    <property type="nucleotide sequence ID" value="NZ_CP089984.1"/>
</dbReference>
<reference evidence="2 3" key="1">
    <citation type="submission" date="2021-12" db="EMBL/GenBank/DDBJ databases">
        <title>Discovery of the Pendulisporaceae a myxobacterial family with distinct sporulation behavior and unique specialized metabolism.</title>
        <authorList>
            <person name="Garcia R."/>
            <person name="Popoff A."/>
            <person name="Bader C.D."/>
            <person name="Loehr J."/>
            <person name="Walesch S."/>
            <person name="Walt C."/>
            <person name="Boldt J."/>
            <person name="Bunk B."/>
            <person name="Haeckl F.J.F.P.J."/>
            <person name="Gunesch A.P."/>
            <person name="Birkelbach J."/>
            <person name="Nuebel U."/>
            <person name="Pietschmann T."/>
            <person name="Bach T."/>
            <person name="Mueller R."/>
        </authorList>
    </citation>
    <scope>NUCLEOTIDE SEQUENCE [LARGE SCALE GENOMIC DNA]</scope>
    <source>
        <strain evidence="2 3">MSr11954</strain>
    </source>
</reference>
<dbReference type="Pfam" id="PF00903">
    <property type="entry name" value="Glyoxalase"/>
    <property type="match status" value="1"/>
</dbReference>
<name>A0ABZ2M3G6_9BACT</name>
<organism evidence="2 3">
    <name type="scientific">Pendulispora albinea</name>
    <dbReference type="NCBI Taxonomy" id="2741071"/>
    <lineage>
        <taxon>Bacteria</taxon>
        <taxon>Pseudomonadati</taxon>
        <taxon>Myxococcota</taxon>
        <taxon>Myxococcia</taxon>
        <taxon>Myxococcales</taxon>
        <taxon>Sorangiineae</taxon>
        <taxon>Pendulisporaceae</taxon>
        <taxon>Pendulispora</taxon>
    </lineage>
</organism>
<dbReference type="PROSITE" id="PS51819">
    <property type="entry name" value="VOC"/>
    <property type="match status" value="1"/>
</dbReference>
<dbReference type="PANTHER" id="PTHR36437">
    <property type="entry name" value="GLYOXALASE/BLEOMYCIN RESISTANCE PROTEIN/DIOXYGENASE"/>
    <property type="match status" value="1"/>
</dbReference>
<gene>
    <name evidence="2" type="ORF">LZC94_11005</name>
</gene>
<accession>A0ABZ2M3G6</accession>
<dbReference type="Proteomes" id="UP001370348">
    <property type="component" value="Chromosome"/>
</dbReference>
<proteinExistence type="predicted"/>
<evidence type="ECO:0000313" key="2">
    <source>
        <dbReference type="EMBL" id="WXB17779.1"/>
    </source>
</evidence>
<dbReference type="InterPro" id="IPR004360">
    <property type="entry name" value="Glyas_Fos-R_dOase_dom"/>
</dbReference>
<dbReference type="EMBL" id="CP089984">
    <property type="protein sequence ID" value="WXB17779.1"/>
    <property type="molecule type" value="Genomic_DNA"/>
</dbReference>
<dbReference type="Gene3D" id="3.10.180.10">
    <property type="entry name" value="2,3-Dihydroxybiphenyl 1,2-Dioxygenase, domain 1"/>
    <property type="match status" value="1"/>
</dbReference>
<dbReference type="SUPFAM" id="SSF54593">
    <property type="entry name" value="Glyoxalase/Bleomycin resistance protein/Dihydroxybiphenyl dioxygenase"/>
    <property type="match status" value="1"/>
</dbReference>